<accession>A0A8T0VWM4</accession>
<dbReference type="AlphaFoldDB" id="A0A8T0VWM4"/>
<gene>
    <name evidence="2" type="ORF">PVAP13_2KG102532</name>
</gene>
<dbReference type="PANTHER" id="PTHR33880">
    <property type="entry name" value="EXPRESSED PROTEIN"/>
    <property type="match status" value="1"/>
</dbReference>
<keyword evidence="3" id="KW-1185">Reference proteome</keyword>
<evidence type="ECO:0000313" key="2">
    <source>
        <dbReference type="EMBL" id="KAG2640542.1"/>
    </source>
</evidence>
<dbReference type="EMBL" id="CM029039">
    <property type="protein sequence ID" value="KAG2640543.1"/>
    <property type="molecule type" value="Genomic_DNA"/>
</dbReference>
<reference evidence="2" key="1">
    <citation type="submission" date="2020-05" db="EMBL/GenBank/DDBJ databases">
        <title>WGS assembly of Panicum virgatum.</title>
        <authorList>
            <person name="Lovell J.T."/>
            <person name="Jenkins J."/>
            <person name="Shu S."/>
            <person name="Juenger T.E."/>
            <person name="Schmutz J."/>
        </authorList>
    </citation>
    <scope>NUCLEOTIDE SEQUENCE</scope>
    <source>
        <strain evidence="2">AP13</strain>
    </source>
</reference>
<dbReference type="OrthoDB" id="643324at2759"/>
<dbReference type="EMBL" id="CM029039">
    <property type="protein sequence ID" value="KAG2640542.1"/>
    <property type="molecule type" value="Genomic_DNA"/>
</dbReference>
<evidence type="ECO:0000313" key="3">
    <source>
        <dbReference type="Proteomes" id="UP000823388"/>
    </source>
</evidence>
<keyword evidence="1" id="KW-0732">Signal</keyword>
<organism evidence="2 3">
    <name type="scientific">Panicum virgatum</name>
    <name type="common">Blackwell switchgrass</name>
    <dbReference type="NCBI Taxonomy" id="38727"/>
    <lineage>
        <taxon>Eukaryota</taxon>
        <taxon>Viridiplantae</taxon>
        <taxon>Streptophyta</taxon>
        <taxon>Embryophyta</taxon>
        <taxon>Tracheophyta</taxon>
        <taxon>Spermatophyta</taxon>
        <taxon>Magnoliopsida</taxon>
        <taxon>Liliopsida</taxon>
        <taxon>Poales</taxon>
        <taxon>Poaceae</taxon>
        <taxon>PACMAD clade</taxon>
        <taxon>Panicoideae</taxon>
        <taxon>Panicodae</taxon>
        <taxon>Paniceae</taxon>
        <taxon>Panicinae</taxon>
        <taxon>Panicum</taxon>
        <taxon>Panicum sect. Hiantes</taxon>
    </lineage>
</organism>
<feature type="chain" id="PRO_5036435248" evidence="1">
    <location>
        <begin position="20"/>
        <end position="214"/>
    </location>
</feature>
<protein>
    <submittedName>
        <fullName evidence="2">Uncharacterized protein</fullName>
    </submittedName>
</protein>
<evidence type="ECO:0000256" key="1">
    <source>
        <dbReference type="SAM" id="SignalP"/>
    </source>
</evidence>
<feature type="signal peptide" evidence="1">
    <location>
        <begin position="1"/>
        <end position="19"/>
    </location>
</feature>
<proteinExistence type="predicted"/>
<comment type="caution">
    <text evidence="2">The sequence shown here is derived from an EMBL/GenBank/DDBJ whole genome shotgun (WGS) entry which is preliminary data.</text>
</comment>
<dbReference type="InterPro" id="IPR038941">
    <property type="entry name" value="At4g14100-like"/>
</dbReference>
<dbReference type="Proteomes" id="UP000823388">
    <property type="component" value="Chromosome 2K"/>
</dbReference>
<sequence>MCRLLLLLLLLAAAVPANASAAAAEPPPASAMAPWPEQYHAVVLTNLTARGGRLQVIDIYYDWPRGRDLNLVRLQLPGAGEPPLWNVEWANGTSYLFDAASCQTYTFAVGLLPPDWKKAGGGAAYLGRARVDGFDCHVWSNFVFARYYEDVATGRPVAWNFGMDLRHVLSFEPGGVLEDSSMWQAPAYCFDGSSNGDDGDAAGGVEAARAAGPI</sequence>
<dbReference type="PANTHER" id="PTHR33880:SF11">
    <property type="entry name" value="NEPROSIN DOMAIN-CONTAINING PROTEIN"/>
    <property type="match status" value="1"/>
</dbReference>
<name>A0A8T0VWM4_PANVG</name>